<keyword evidence="1" id="KW-0472">Membrane</keyword>
<reference evidence="3" key="1">
    <citation type="journal article" date="2021" name="IMA Fungus">
        <title>Genomic characterization of three marine fungi, including Emericellopsis atlantica sp. nov. with signatures of a generalist lifestyle and marine biomass degradation.</title>
        <authorList>
            <person name="Hagestad O.C."/>
            <person name="Hou L."/>
            <person name="Andersen J.H."/>
            <person name="Hansen E.H."/>
            <person name="Altermark B."/>
            <person name="Li C."/>
            <person name="Kuhnert E."/>
            <person name="Cox R.J."/>
            <person name="Crous P.W."/>
            <person name="Spatafora J.W."/>
            <person name="Lail K."/>
            <person name="Amirebrahimi M."/>
            <person name="Lipzen A."/>
            <person name="Pangilinan J."/>
            <person name="Andreopoulos W."/>
            <person name="Hayes R.D."/>
            <person name="Ng V."/>
            <person name="Grigoriev I.V."/>
            <person name="Jackson S.A."/>
            <person name="Sutton T.D.S."/>
            <person name="Dobson A.D.W."/>
            <person name="Rama T."/>
        </authorList>
    </citation>
    <scope>NUCLEOTIDE SEQUENCE</scope>
    <source>
        <strain evidence="3">TRa018bII</strain>
    </source>
</reference>
<keyword evidence="4" id="KW-1185">Reference proteome</keyword>
<dbReference type="PANTHER" id="PTHR32026:SF10">
    <property type="entry name" value="METHYLTRANSFERASE-LIKE PROTEIN 24-RELATED"/>
    <property type="match status" value="1"/>
</dbReference>
<proteinExistence type="predicted"/>
<dbReference type="InterPro" id="IPR026913">
    <property type="entry name" value="METTL24"/>
</dbReference>
<feature type="transmembrane region" description="Helical" evidence="1">
    <location>
        <begin position="5"/>
        <end position="25"/>
    </location>
</feature>
<keyword evidence="1" id="KW-0812">Transmembrane</keyword>
<dbReference type="Proteomes" id="UP000824998">
    <property type="component" value="Unassembled WGS sequence"/>
</dbReference>
<organism evidence="3 4">
    <name type="scientific">Amylocarpus encephaloides</name>
    <dbReference type="NCBI Taxonomy" id="45428"/>
    <lineage>
        <taxon>Eukaryota</taxon>
        <taxon>Fungi</taxon>
        <taxon>Dikarya</taxon>
        <taxon>Ascomycota</taxon>
        <taxon>Pezizomycotina</taxon>
        <taxon>Leotiomycetes</taxon>
        <taxon>Helotiales</taxon>
        <taxon>Helotiales incertae sedis</taxon>
        <taxon>Amylocarpus</taxon>
    </lineage>
</organism>
<keyword evidence="1" id="KW-1133">Transmembrane helix</keyword>
<dbReference type="Pfam" id="PF13383">
    <property type="entry name" value="Methyltransf_22"/>
    <property type="match status" value="1"/>
</dbReference>
<evidence type="ECO:0000259" key="2">
    <source>
        <dbReference type="Pfam" id="PF13383"/>
    </source>
</evidence>
<keyword evidence="3" id="KW-0808">Transferase</keyword>
<evidence type="ECO:0000256" key="1">
    <source>
        <dbReference type="SAM" id="Phobius"/>
    </source>
</evidence>
<dbReference type="PANTHER" id="PTHR32026">
    <property type="entry name" value="METHYLTRANSFERASE-LIKE PROTEIN 24"/>
    <property type="match status" value="1"/>
</dbReference>
<dbReference type="OrthoDB" id="10006218at2759"/>
<feature type="domain" description="Methyltransferase" evidence="2">
    <location>
        <begin position="115"/>
        <end position="296"/>
    </location>
</feature>
<dbReference type="AlphaFoldDB" id="A0A9P7YBY3"/>
<keyword evidence="3" id="KW-0489">Methyltransferase</keyword>
<accession>A0A9P7YBY3</accession>
<dbReference type="EMBL" id="MU251639">
    <property type="protein sequence ID" value="KAG9230859.1"/>
    <property type="molecule type" value="Genomic_DNA"/>
</dbReference>
<dbReference type="GO" id="GO:0008168">
    <property type="term" value="F:methyltransferase activity"/>
    <property type="evidence" value="ECO:0007669"/>
    <property type="project" value="UniProtKB-KW"/>
</dbReference>
<gene>
    <name evidence="3" type="ORF">BJ875DRAFT_507035</name>
</gene>
<dbReference type="GO" id="GO:0032259">
    <property type="term" value="P:methylation"/>
    <property type="evidence" value="ECO:0007669"/>
    <property type="project" value="UniProtKB-KW"/>
</dbReference>
<protein>
    <submittedName>
        <fullName evidence="3">Methyltransferase domain-containing protein</fullName>
    </submittedName>
</protein>
<sequence>MAVRIVQVCGLWFWVAFALFVFVVIHQSQSILPVTATGSLRHGPSDSKLPEPIRSKGLSTLQRMARSEAAWQSSVILRHEMAAKHPDNPNVPFFPAQELHLFGQFPYTLWDFFPATYTCPHDIQRVGRLGDGGKWVCGMSLYEARLEPSASRPSDETIIYSFGVNDESTFEAEMLARVPSAVIYAFDFSVTSFGPQLAPAHQERAHFKQVGLGSKDEVNRTPQFFTLSTLMAQNKHTYMDILKIDVEGSEYQAFDAFMDWVDANGGVMPIGQVMIELHLMDDKNVNFERFTAWWERLEGFGMRPTWLEVNLMAVTLGKGKTDPRCVEYVWVNSKDPRSILLAE</sequence>
<evidence type="ECO:0000313" key="4">
    <source>
        <dbReference type="Proteomes" id="UP000824998"/>
    </source>
</evidence>
<dbReference type="InterPro" id="IPR025714">
    <property type="entry name" value="Methyltranfer_dom"/>
</dbReference>
<evidence type="ECO:0000313" key="3">
    <source>
        <dbReference type="EMBL" id="KAG9230859.1"/>
    </source>
</evidence>
<name>A0A9P7YBY3_9HELO</name>
<comment type="caution">
    <text evidence="3">The sequence shown here is derived from an EMBL/GenBank/DDBJ whole genome shotgun (WGS) entry which is preliminary data.</text>
</comment>